<feature type="region of interest" description="Disordered" evidence="1">
    <location>
        <begin position="44"/>
        <end position="131"/>
    </location>
</feature>
<organism evidence="2 3">
    <name type="scientific">Paludibacterium denitrificans</name>
    <dbReference type="NCBI Taxonomy" id="2675226"/>
    <lineage>
        <taxon>Bacteria</taxon>
        <taxon>Pseudomonadati</taxon>
        <taxon>Pseudomonadota</taxon>
        <taxon>Betaproteobacteria</taxon>
        <taxon>Neisseriales</taxon>
        <taxon>Chromobacteriaceae</taxon>
        <taxon>Paludibacterium</taxon>
    </lineage>
</organism>
<feature type="compositionally biased region" description="Basic and acidic residues" evidence="1">
    <location>
        <begin position="66"/>
        <end position="75"/>
    </location>
</feature>
<accession>A0A844GE56</accession>
<sequence>MKLKQQKEVLASIAQAKRSSLLQGVLKHIEKQFGEPIRTVSAYKRKPDVGPAKEQAAAPAAGRQMEQARDNERRLAQAIQTAGGRTLDEIKAARGADAGRGKSPDEIKATSKTQGRNHNRSVERSQSVGRD</sequence>
<reference evidence="2 3" key="1">
    <citation type="submission" date="2019-11" db="EMBL/GenBank/DDBJ databases">
        <title>Draft genome sequence of Paludibacterium sp. dN18-1.</title>
        <authorList>
            <person name="Im W.-T."/>
        </authorList>
    </citation>
    <scope>NUCLEOTIDE SEQUENCE [LARGE SCALE GENOMIC DNA]</scope>
    <source>
        <strain evidence="3">dN 18-1</strain>
    </source>
</reference>
<gene>
    <name evidence="2" type="ORF">GKE73_12810</name>
</gene>
<dbReference type="Proteomes" id="UP000446658">
    <property type="component" value="Unassembled WGS sequence"/>
</dbReference>
<dbReference type="EMBL" id="WLYX01000001">
    <property type="protein sequence ID" value="MTD33600.1"/>
    <property type="molecule type" value="Genomic_DNA"/>
</dbReference>
<name>A0A844GE56_9NEIS</name>
<dbReference type="AlphaFoldDB" id="A0A844GE56"/>
<comment type="caution">
    <text evidence="2">The sequence shown here is derived from an EMBL/GenBank/DDBJ whole genome shotgun (WGS) entry which is preliminary data.</text>
</comment>
<protein>
    <submittedName>
        <fullName evidence="2">Uncharacterized protein</fullName>
    </submittedName>
</protein>
<dbReference type="RefSeq" id="WP_230370649.1">
    <property type="nucleotide sequence ID" value="NZ_WLYX01000001.1"/>
</dbReference>
<proteinExistence type="predicted"/>
<feature type="compositionally biased region" description="Basic and acidic residues" evidence="1">
    <location>
        <begin position="86"/>
        <end position="109"/>
    </location>
</feature>
<keyword evidence="3" id="KW-1185">Reference proteome</keyword>
<evidence type="ECO:0000313" key="2">
    <source>
        <dbReference type="EMBL" id="MTD33600.1"/>
    </source>
</evidence>
<feature type="compositionally biased region" description="Low complexity" evidence="1">
    <location>
        <begin position="50"/>
        <end position="65"/>
    </location>
</feature>
<evidence type="ECO:0000256" key="1">
    <source>
        <dbReference type="SAM" id="MobiDB-lite"/>
    </source>
</evidence>
<evidence type="ECO:0000313" key="3">
    <source>
        <dbReference type="Proteomes" id="UP000446658"/>
    </source>
</evidence>